<dbReference type="EMBL" id="FN654299">
    <property type="protein sequence ID" value="CBY31312.1"/>
    <property type="molecule type" value="Genomic_DNA"/>
</dbReference>
<dbReference type="Proteomes" id="UP000011014">
    <property type="component" value="Unassembled WGS sequence"/>
</dbReference>
<name>E4Y6R2_OIKDI</name>
<feature type="non-terminal residue" evidence="1">
    <location>
        <position position="1"/>
    </location>
</feature>
<protein>
    <submittedName>
        <fullName evidence="1">Uncharacterized protein</fullName>
    </submittedName>
</protein>
<evidence type="ECO:0000313" key="1">
    <source>
        <dbReference type="EMBL" id="CBY31312.1"/>
    </source>
</evidence>
<proteinExistence type="predicted"/>
<organism evidence="1">
    <name type="scientific">Oikopleura dioica</name>
    <name type="common">Tunicate</name>
    <dbReference type="NCBI Taxonomy" id="34765"/>
    <lineage>
        <taxon>Eukaryota</taxon>
        <taxon>Metazoa</taxon>
        <taxon>Chordata</taxon>
        <taxon>Tunicata</taxon>
        <taxon>Appendicularia</taxon>
        <taxon>Copelata</taxon>
        <taxon>Oikopleuridae</taxon>
        <taxon>Oikopleura</taxon>
    </lineage>
</organism>
<gene>
    <name evidence="1" type="ORF">GSOID_T00025209001</name>
</gene>
<sequence length="14" mass="1782">VEDEKESLRHQKKR</sequence>
<reference evidence="1" key="1">
    <citation type="journal article" date="2010" name="Science">
        <title>Plasticity of animal genome architecture unmasked by rapid evolution of a pelagic tunicate.</title>
        <authorList>
            <person name="Denoeud F."/>
            <person name="Henriet S."/>
            <person name="Mungpakdee S."/>
            <person name="Aury J.M."/>
            <person name="Da Silva C."/>
            <person name="Brinkmann H."/>
            <person name="Mikhaleva J."/>
            <person name="Olsen L.C."/>
            <person name="Jubin C."/>
            <person name="Canestro C."/>
            <person name="Bouquet J.M."/>
            <person name="Danks G."/>
            <person name="Poulain J."/>
            <person name="Campsteijn C."/>
            <person name="Adamski M."/>
            <person name="Cross I."/>
            <person name="Yadetie F."/>
            <person name="Muffato M."/>
            <person name="Louis A."/>
            <person name="Butcher S."/>
            <person name="Tsagkogeorga G."/>
            <person name="Konrad A."/>
            <person name="Singh S."/>
            <person name="Jensen M.F."/>
            <person name="Cong E.H."/>
            <person name="Eikeseth-Otteraa H."/>
            <person name="Noel B."/>
            <person name="Anthouard V."/>
            <person name="Porcel B.M."/>
            <person name="Kachouri-Lafond R."/>
            <person name="Nishino A."/>
            <person name="Ugolini M."/>
            <person name="Chourrout P."/>
            <person name="Nishida H."/>
            <person name="Aasland R."/>
            <person name="Huzurbazar S."/>
            <person name="Westhof E."/>
            <person name="Delsuc F."/>
            <person name="Lehrach H."/>
            <person name="Reinhardt R."/>
            <person name="Weissenbach J."/>
            <person name="Roy S.W."/>
            <person name="Artiguenave F."/>
            <person name="Postlethwait J.H."/>
            <person name="Manak J.R."/>
            <person name="Thompson E.M."/>
            <person name="Jaillon O."/>
            <person name="Du Pasquier L."/>
            <person name="Boudinot P."/>
            <person name="Liberles D.A."/>
            <person name="Volff J.N."/>
            <person name="Philippe H."/>
            <person name="Lenhard B."/>
            <person name="Roest Crollius H."/>
            <person name="Wincker P."/>
            <person name="Chourrout D."/>
        </authorList>
    </citation>
    <scope>NUCLEOTIDE SEQUENCE [LARGE SCALE GENOMIC DNA]</scope>
</reference>
<accession>E4Y6R2</accession>